<evidence type="ECO:0000259" key="1">
    <source>
        <dbReference type="Pfam" id="PF04366"/>
    </source>
</evidence>
<gene>
    <name evidence="2" type="ordered locus">Dde_1086</name>
</gene>
<dbReference type="Proteomes" id="UP000002710">
    <property type="component" value="Chromosome"/>
</dbReference>
<accession>Q313K9</accession>
<dbReference type="HOGENOM" id="CLU_015320_4_1_7"/>
<proteinExistence type="predicted"/>
<dbReference type="KEGG" id="dde:Dde_1086"/>
<keyword evidence="3" id="KW-1185">Reference proteome</keyword>
<evidence type="ECO:0000313" key="2">
    <source>
        <dbReference type="EMBL" id="ABB37887.1"/>
    </source>
</evidence>
<protein>
    <recommendedName>
        <fullName evidence="1">Ysc84 actin-binding domain-containing protein</fullName>
    </recommendedName>
</protein>
<dbReference type="EMBL" id="CP000112">
    <property type="protein sequence ID" value="ABB37887.1"/>
    <property type="molecule type" value="Genomic_DNA"/>
</dbReference>
<reference evidence="2 3" key="1">
    <citation type="journal article" date="2011" name="J. Bacteriol.">
        <title>Complete genome sequence and updated annotation of Desulfovibrio alaskensis G20.</title>
        <authorList>
            <person name="Hauser L.J."/>
            <person name="Land M.L."/>
            <person name="Brown S.D."/>
            <person name="Larimer F."/>
            <person name="Keller K.L."/>
            <person name="Rapp-Giles B.J."/>
            <person name="Price M.N."/>
            <person name="Lin M."/>
            <person name="Bruce D.C."/>
            <person name="Detter J.C."/>
            <person name="Tapia R."/>
            <person name="Han C.S."/>
            <person name="Goodwin L.A."/>
            <person name="Cheng J.F."/>
            <person name="Pitluck S."/>
            <person name="Copeland A."/>
            <person name="Lucas S."/>
            <person name="Nolan M."/>
            <person name="Lapidus A.L."/>
            <person name="Palumbo A.V."/>
            <person name="Wall J.D."/>
        </authorList>
    </citation>
    <scope>NUCLEOTIDE SEQUENCE [LARGE SCALE GENOMIC DNA]</scope>
    <source>
        <strain evidence="3">ATCC BAA 1058 / DSM 17464 / G20</strain>
    </source>
</reference>
<dbReference type="AlphaFoldDB" id="Q313K9"/>
<dbReference type="CDD" id="cd11524">
    <property type="entry name" value="SYLF"/>
    <property type="match status" value="1"/>
</dbReference>
<name>Q313K9_OLEA2</name>
<dbReference type="InterPro" id="IPR007461">
    <property type="entry name" value="Ysc84_actin-binding"/>
</dbReference>
<organism evidence="2 3">
    <name type="scientific">Oleidesulfovibrio alaskensis (strain ATCC BAA-1058 / DSM 17464 / G20)</name>
    <name type="common">Desulfovibrio alaskensis</name>
    <dbReference type="NCBI Taxonomy" id="207559"/>
    <lineage>
        <taxon>Bacteria</taxon>
        <taxon>Pseudomonadati</taxon>
        <taxon>Thermodesulfobacteriota</taxon>
        <taxon>Desulfovibrionia</taxon>
        <taxon>Desulfovibrionales</taxon>
        <taxon>Desulfovibrionaceae</taxon>
        <taxon>Oleidesulfovibrio</taxon>
    </lineage>
</organism>
<dbReference type="PANTHER" id="PTHR15629">
    <property type="entry name" value="SH3YL1 PROTEIN"/>
    <property type="match status" value="1"/>
</dbReference>
<sequence>MTAVWSILRRSVIPLAFTAALCVVLTGCITSSGTLPLKADGTYEQEIVDDAVSTLHLFLGPDAPGSVQLYLEKARGLLIIPSLVNGGFILGVRGGTGLLFAKGPAGDWSPPVFMNITGASWGFQAGAQQAAIIMAFMTDKALQGALHDNGSAGLQVAVAAGPTGTGDEYSTLTRFQRDEVFYAAMNKGFYFGGTVQVASLAPRGPMNSAYYGPRATPEDILFARSADNPGVRRLVTELNNATYGLDTPQ</sequence>
<feature type="domain" description="Ysc84 actin-binding" evidence="1">
    <location>
        <begin position="117"/>
        <end position="240"/>
    </location>
</feature>
<dbReference type="eggNOG" id="COG2930">
    <property type="taxonomic scope" value="Bacteria"/>
</dbReference>
<dbReference type="STRING" id="207559.Dde_1086"/>
<dbReference type="Pfam" id="PF04366">
    <property type="entry name" value="Ysc84"/>
    <property type="match status" value="1"/>
</dbReference>
<dbReference type="InterPro" id="IPR051702">
    <property type="entry name" value="SH3_domain_YSC84-like"/>
</dbReference>
<evidence type="ECO:0000313" key="3">
    <source>
        <dbReference type="Proteomes" id="UP000002710"/>
    </source>
</evidence>
<dbReference type="RefSeq" id="WP_011367117.1">
    <property type="nucleotide sequence ID" value="NC_007519.1"/>
</dbReference>
<dbReference type="GO" id="GO:0035091">
    <property type="term" value="F:phosphatidylinositol binding"/>
    <property type="evidence" value="ECO:0007669"/>
    <property type="project" value="TreeGrafter"/>
</dbReference>
<dbReference type="PANTHER" id="PTHR15629:SF2">
    <property type="entry name" value="SH3 DOMAIN-CONTAINING YSC84-LIKE PROTEIN 1"/>
    <property type="match status" value="1"/>
</dbReference>